<dbReference type="InterPro" id="IPR051021">
    <property type="entry name" value="Mito_Ser/Thr_phosphatase"/>
</dbReference>
<feature type="region of interest" description="Disordered" evidence="2">
    <location>
        <begin position="1"/>
        <end position="25"/>
    </location>
</feature>
<dbReference type="CDD" id="cd07067">
    <property type="entry name" value="HP_PGM_like"/>
    <property type="match status" value="1"/>
</dbReference>
<organism evidence="3 4">
    <name type="scientific">Propionigenium maris DSM 9537</name>
    <dbReference type="NCBI Taxonomy" id="1123000"/>
    <lineage>
        <taxon>Bacteria</taxon>
        <taxon>Fusobacteriati</taxon>
        <taxon>Fusobacteriota</taxon>
        <taxon>Fusobacteriia</taxon>
        <taxon>Fusobacteriales</taxon>
        <taxon>Fusobacteriaceae</taxon>
        <taxon>Propionigenium</taxon>
    </lineage>
</organism>
<sequence>MRIYLVQHGKAGDRGEDGKRHLTEEGKVETSRVASHMKKTGLELEKIIHSGKVRARETAEIFGGELSVKKVDSTEGMNPLDDPKEFIQGIKKGNIMYVGHLPHIEKIISHLITGSSSETLVEVRYSGVICLEKTHDDWKVAWYITPELTVDD</sequence>
<evidence type="ECO:0000256" key="2">
    <source>
        <dbReference type="SAM" id="MobiDB-lite"/>
    </source>
</evidence>
<keyword evidence="4" id="KW-1185">Reference proteome</keyword>
<accession>A0A9W6GK22</accession>
<feature type="compositionally biased region" description="Basic and acidic residues" evidence="2">
    <location>
        <begin position="10"/>
        <end position="25"/>
    </location>
</feature>
<dbReference type="InterPro" id="IPR029033">
    <property type="entry name" value="His_PPase_superfam"/>
</dbReference>
<evidence type="ECO:0000313" key="4">
    <source>
        <dbReference type="Proteomes" id="UP001144471"/>
    </source>
</evidence>
<dbReference type="InterPro" id="IPR004449">
    <property type="entry name" value="SixA"/>
</dbReference>
<dbReference type="EMBL" id="BSDY01000005">
    <property type="protein sequence ID" value="GLI55708.1"/>
    <property type="molecule type" value="Genomic_DNA"/>
</dbReference>
<dbReference type="SUPFAM" id="SSF53254">
    <property type="entry name" value="Phosphoglycerate mutase-like"/>
    <property type="match status" value="1"/>
</dbReference>
<evidence type="ECO:0000256" key="1">
    <source>
        <dbReference type="ARBA" id="ARBA00022801"/>
    </source>
</evidence>
<dbReference type="GO" id="GO:0005737">
    <property type="term" value="C:cytoplasm"/>
    <property type="evidence" value="ECO:0007669"/>
    <property type="project" value="InterPro"/>
</dbReference>
<dbReference type="InterPro" id="IPR013078">
    <property type="entry name" value="His_Pase_superF_clade-1"/>
</dbReference>
<dbReference type="Pfam" id="PF00300">
    <property type="entry name" value="His_Phos_1"/>
    <property type="match status" value="1"/>
</dbReference>
<reference evidence="3" key="1">
    <citation type="submission" date="2022-12" db="EMBL/GenBank/DDBJ databases">
        <title>Reference genome sequencing for broad-spectrum identification of bacterial and archaeal isolates by mass spectrometry.</title>
        <authorList>
            <person name="Sekiguchi Y."/>
            <person name="Tourlousse D.M."/>
        </authorList>
    </citation>
    <scope>NUCLEOTIDE SEQUENCE</scope>
    <source>
        <strain evidence="3">10succ1</strain>
    </source>
</reference>
<dbReference type="Gene3D" id="3.40.50.1240">
    <property type="entry name" value="Phosphoglycerate mutase-like"/>
    <property type="match status" value="1"/>
</dbReference>
<keyword evidence="1" id="KW-0378">Hydrolase</keyword>
<comment type="caution">
    <text evidence="3">The sequence shown here is derived from an EMBL/GenBank/DDBJ whole genome shotgun (WGS) entry which is preliminary data.</text>
</comment>
<evidence type="ECO:0000313" key="3">
    <source>
        <dbReference type="EMBL" id="GLI55708.1"/>
    </source>
</evidence>
<protein>
    <submittedName>
        <fullName evidence="3">Phosphohistidine phosphatase SixA</fullName>
    </submittedName>
</protein>
<dbReference type="AlphaFoldDB" id="A0A9W6GK22"/>
<dbReference type="NCBIfam" id="TIGR00249">
    <property type="entry name" value="sixA"/>
    <property type="match status" value="1"/>
</dbReference>
<dbReference type="GO" id="GO:0101006">
    <property type="term" value="F:protein histidine phosphatase activity"/>
    <property type="evidence" value="ECO:0007669"/>
    <property type="project" value="InterPro"/>
</dbReference>
<proteinExistence type="predicted"/>
<dbReference type="PANTHER" id="PTHR20935">
    <property type="entry name" value="PHOSPHOGLYCERATE MUTASE-RELATED"/>
    <property type="match status" value="1"/>
</dbReference>
<dbReference type="RefSeq" id="WP_281834381.1">
    <property type="nucleotide sequence ID" value="NZ_BSDY01000005.1"/>
</dbReference>
<dbReference type="Proteomes" id="UP001144471">
    <property type="component" value="Unassembled WGS sequence"/>
</dbReference>
<gene>
    <name evidence="3" type="ORF">PM10SUCC1_12220</name>
</gene>
<name>A0A9W6GK22_9FUSO</name>